<name>A0ABM8HBM6_9MICO</name>
<protein>
    <recommendedName>
        <fullName evidence="3">Sugar-binding domain-containing protein</fullName>
    </recommendedName>
</protein>
<evidence type="ECO:0000313" key="1">
    <source>
        <dbReference type="EMBL" id="BDZ58362.1"/>
    </source>
</evidence>
<dbReference type="Gene3D" id="1.10.10.10">
    <property type="entry name" value="Winged helix-like DNA-binding domain superfamily/Winged helix DNA-binding domain"/>
    <property type="match status" value="1"/>
</dbReference>
<organism evidence="1 2">
    <name type="scientific">Barrientosiimonas endolithica</name>
    <dbReference type="NCBI Taxonomy" id="1535208"/>
    <lineage>
        <taxon>Bacteria</taxon>
        <taxon>Bacillati</taxon>
        <taxon>Actinomycetota</taxon>
        <taxon>Actinomycetes</taxon>
        <taxon>Micrococcales</taxon>
        <taxon>Dermacoccaceae</taxon>
        <taxon>Barrientosiimonas</taxon>
    </lineage>
</organism>
<keyword evidence="2" id="KW-1185">Reference proteome</keyword>
<evidence type="ECO:0008006" key="3">
    <source>
        <dbReference type="Google" id="ProtNLM"/>
    </source>
</evidence>
<dbReference type="Proteomes" id="UP001321421">
    <property type="component" value="Chromosome"/>
</dbReference>
<evidence type="ECO:0000313" key="2">
    <source>
        <dbReference type="Proteomes" id="UP001321421"/>
    </source>
</evidence>
<dbReference type="EMBL" id="AP027735">
    <property type="protein sequence ID" value="BDZ58362.1"/>
    <property type="molecule type" value="Genomic_DNA"/>
</dbReference>
<sequence>MPRSDRSPSDQRLITTVARRYYLDDESKVQIASDLGISRFKVARLLDEARATGVVRIEIAPEAGSDEARGDRLASALGLTRAVVVDLSLVGSRARRPTRAPGDASSAGWPRTCCTRPSVRRTCWGCRPHAPSRR</sequence>
<dbReference type="RefSeq" id="WP_289230822.1">
    <property type="nucleotide sequence ID" value="NZ_AP027735.1"/>
</dbReference>
<reference evidence="2" key="1">
    <citation type="journal article" date="2019" name="Int. J. Syst. Evol. Microbiol.">
        <title>The Global Catalogue of Microorganisms (GCM) 10K type strain sequencing project: providing services to taxonomists for standard genome sequencing and annotation.</title>
        <authorList>
            <consortium name="The Broad Institute Genomics Platform"/>
            <consortium name="The Broad Institute Genome Sequencing Center for Infectious Disease"/>
            <person name="Wu L."/>
            <person name="Ma J."/>
        </authorList>
    </citation>
    <scope>NUCLEOTIDE SEQUENCE [LARGE SCALE GENOMIC DNA]</scope>
    <source>
        <strain evidence="2">NBRC 110608</strain>
    </source>
</reference>
<gene>
    <name evidence="1" type="ORF">GCM10025872_20190</name>
</gene>
<dbReference type="InterPro" id="IPR051054">
    <property type="entry name" value="SorC_transcr_regulators"/>
</dbReference>
<accession>A0ABM8HBM6</accession>
<dbReference type="PANTHER" id="PTHR34294:SF1">
    <property type="entry name" value="TRANSCRIPTIONAL REGULATOR LSRR"/>
    <property type="match status" value="1"/>
</dbReference>
<dbReference type="PANTHER" id="PTHR34294">
    <property type="entry name" value="TRANSCRIPTIONAL REGULATOR-RELATED"/>
    <property type="match status" value="1"/>
</dbReference>
<dbReference type="InterPro" id="IPR036388">
    <property type="entry name" value="WH-like_DNA-bd_sf"/>
</dbReference>
<proteinExistence type="predicted"/>